<dbReference type="PANTHER" id="PTHR36111:SF2">
    <property type="entry name" value="INNER MEMBRANE PROTEIN"/>
    <property type="match status" value="1"/>
</dbReference>
<feature type="transmembrane region" description="Helical" evidence="1">
    <location>
        <begin position="223"/>
        <end position="244"/>
    </location>
</feature>
<name>A0A5J4KNC8_9CHLR</name>
<proteinExistence type="predicted"/>
<accession>A0A5J4KNC8</accession>
<sequence length="247" mass="25719">MTGTLINFATVMVGGVLGLLIGERLPERIKTIVIAAIGLITVVMGISSGISTKNALIPLLALVIGSVIGELINIDKGINWLGDWLKKRFSRADSPQNFTTAFVIASLQFCVGPLTILGSINDGLTGDYRLLAIKAVLDGFSAIIFASSFGVGTLFAGATILLVQGSISLLAGLVKPLLVSDPHLSMAQQPRVVELAAVGGVILVGLALNILDIKRIKVANMLPALFVAPLIVALLNIFGIPINFGLG</sequence>
<feature type="transmembrane region" description="Helical" evidence="1">
    <location>
        <begin position="6"/>
        <end position="25"/>
    </location>
</feature>
<keyword evidence="1" id="KW-1133">Transmembrane helix</keyword>
<feature type="transmembrane region" description="Helical" evidence="1">
    <location>
        <begin position="32"/>
        <end position="50"/>
    </location>
</feature>
<reference evidence="2 3" key="1">
    <citation type="submission" date="2019-10" db="EMBL/GenBank/DDBJ databases">
        <title>Dictyobacter vulcani sp. nov., within the class Ktedonobacteria, isolated from soil of volcanic Mt. Zao.</title>
        <authorList>
            <person name="Zheng Y."/>
            <person name="Wang C.M."/>
            <person name="Sakai Y."/>
            <person name="Abe K."/>
            <person name="Yokota A."/>
            <person name="Yabe S."/>
        </authorList>
    </citation>
    <scope>NUCLEOTIDE SEQUENCE [LARGE SCALE GENOMIC DNA]</scope>
    <source>
        <strain evidence="2 3">W12</strain>
    </source>
</reference>
<feature type="transmembrane region" description="Helical" evidence="1">
    <location>
        <begin position="192"/>
        <end position="211"/>
    </location>
</feature>
<dbReference type="AlphaFoldDB" id="A0A5J4KNC8"/>
<organism evidence="2 3">
    <name type="scientific">Dictyobacter vulcani</name>
    <dbReference type="NCBI Taxonomy" id="2607529"/>
    <lineage>
        <taxon>Bacteria</taxon>
        <taxon>Bacillati</taxon>
        <taxon>Chloroflexota</taxon>
        <taxon>Ktedonobacteria</taxon>
        <taxon>Ktedonobacterales</taxon>
        <taxon>Dictyobacteraceae</taxon>
        <taxon>Dictyobacter</taxon>
    </lineage>
</organism>
<evidence type="ECO:0000256" key="1">
    <source>
        <dbReference type="SAM" id="Phobius"/>
    </source>
</evidence>
<evidence type="ECO:0000313" key="3">
    <source>
        <dbReference type="Proteomes" id="UP000326912"/>
    </source>
</evidence>
<dbReference type="PANTHER" id="PTHR36111">
    <property type="entry name" value="INNER MEMBRANE PROTEIN-RELATED"/>
    <property type="match status" value="1"/>
</dbReference>
<feature type="transmembrane region" description="Helical" evidence="1">
    <location>
        <begin position="95"/>
        <end position="116"/>
    </location>
</feature>
<evidence type="ECO:0000313" key="2">
    <source>
        <dbReference type="EMBL" id="GER87937.1"/>
    </source>
</evidence>
<feature type="transmembrane region" description="Helical" evidence="1">
    <location>
        <begin position="56"/>
        <end position="74"/>
    </location>
</feature>
<gene>
    <name evidence="2" type="ORF">KDW_20990</name>
</gene>
<dbReference type="Pfam" id="PF04474">
    <property type="entry name" value="DUF554"/>
    <property type="match status" value="1"/>
</dbReference>
<dbReference type="RefSeq" id="WP_162005121.1">
    <property type="nucleotide sequence ID" value="NZ_BKZW01000001.1"/>
</dbReference>
<keyword evidence="1" id="KW-0472">Membrane</keyword>
<keyword evidence="3" id="KW-1185">Reference proteome</keyword>
<keyword evidence="1" id="KW-0812">Transmembrane</keyword>
<dbReference type="EMBL" id="BKZW01000001">
    <property type="protein sequence ID" value="GER87937.1"/>
    <property type="molecule type" value="Genomic_DNA"/>
</dbReference>
<dbReference type="InterPro" id="IPR007563">
    <property type="entry name" value="DUF554"/>
</dbReference>
<comment type="caution">
    <text evidence="2">The sequence shown here is derived from an EMBL/GenBank/DDBJ whole genome shotgun (WGS) entry which is preliminary data.</text>
</comment>
<dbReference type="Proteomes" id="UP000326912">
    <property type="component" value="Unassembled WGS sequence"/>
</dbReference>
<evidence type="ECO:0008006" key="4">
    <source>
        <dbReference type="Google" id="ProtNLM"/>
    </source>
</evidence>
<protein>
    <recommendedName>
        <fullName evidence="4">DUF554 domain-containing protein</fullName>
    </recommendedName>
</protein>